<protein>
    <submittedName>
        <fullName evidence="2">Uncharacterized protein</fullName>
    </submittedName>
</protein>
<evidence type="ECO:0000313" key="2">
    <source>
        <dbReference type="EMBL" id="PSR25022.1"/>
    </source>
</evidence>
<dbReference type="EMBL" id="PXYT01000062">
    <property type="protein sequence ID" value="PSR25022.1"/>
    <property type="molecule type" value="Genomic_DNA"/>
</dbReference>
<keyword evidence="1" id="KW-0812">Transmembrane</keyword>
<sequence length="123" mass="13526">MSSKYPVNKNDILAIIQANRQLGPDYDEQAADQIYELLQKSYQPSSEMTPEDIIRILGQFPSSERKRLLRPFVKRKHSVVGTISAVMALSIPFIALAGASAHIDGILAVLGFDAFVILLGVAR</sequence>
<dbReference type="Proteomes" id="UP000242699">
    <property type="component" value="Unassembled WGS sequence"/>
</dbReference>
<name>A0A2T2WS11_9FIRM</name>
<feature type="transmembrane region" description="Helical" evidence="1">
    <location>
        <begin position="105"/>
        <end position="122"/>
    </location>
</feature>
<feature type="transmembrane region" description="Helical" evidence="1">
    <location>
        <begin position="79"/>
        <end position="99"/>
    </location>
</feature>
<gene>
    <name evidence="2" type="ORF">C7B43_17740</name>
</gene>
<organism evidence="2 3">
    <name type="scientific">Sulfobacillus benefaciens</name>
    <dbReference type="NCBI Taxonomy" id="453960"/>
    <lineage>
        <taxon>Bacteria</taxon>
        <taxon>Bacillati</taxon>
        <taxon>Bacillota</taxon>
        <taxon>Clostridia</taxon>
        <taxon>Eubacteriales</taxon>
        <taxon>Clostridiales Family XVII. Incertae Sedis</taxon>
        <taxon>Sulfobacillus</taxon>
    </lineage>
</organism>
<dbReference type="AlphaFoldDB" id="A0A2T2WS11"/>
<keyword evidence="1" id="KW-1133">Transmembrane helix</keyword>
<evidence type="ECO:0000256" key="1">
    <source>
        <dbReference type="SAM" id="Phobius"/>
    </source>
</evidence>
<accession>A0A2T2WS11</accession>
<keyword evidence="1" id="KW-0472">Membrane</keyword>
<reference evidence="2 3" key="1">
    <citation type="journal article" date="2014" name="BMC Genomics">
        <title>Comparison of environmental and isolate Sulfobacillus genomes reveals diverse carbon, sulfur, nitrogen, and hydrogen metabolisms.</title>
        <authorList>
            <person name="Justice N.B."/>
            <person name="Norman A."/>
            <person name="Brown C.T."/>
            <person name="Singh A."/>
            <person name="Thomas B.C."/>
            <person name="Banfield J.F."/>
        </authorList>
    </citation>
    <scope>NUCLEOTIDE SEQUENCE [LARGE SCALE GENOMIC DNA]</scope>
    <source>
        <strain evidence="2">AMDSBA1</strain>
    </source>
</reference>
<evidence type="ECO:0000313" key="3">
    <source>
        <dbReference type="Proteomes" id="UP000242699"/>
    </source>
</evidence>
<comment type="caution">
    <text evidence="2">The sequence shown here is derived from an EMBL/GenBank/DDBJ whole genome shotgun (WGS) entry which is preliminary data.</text>
</comment>
<proteinExistence type="predicted"/>